<feature type="transmembrane region" description="Helical" evidence="6">
    <location>
        <begin position="71"/>
        <end position="90"/>
    </location>
</feature>
<protein>
    <submittedName>
        <fullName evidence="7">Uncharacterized protein</fullName>
    </submittedName>
</protein>
<feature type="transmembrane region" description="Helical" evidence="6">
    <location>
        <begin position="96"/>
        <end position="116"/>
    </location>
</feature>
<dbReference type="Gene3D" id="1.20.1250.20">
    <property type="entry name" value="MFS general substrate transporter like domains"/>
    <property type="match status" value="2"/>
</dbReference>
<dbReference type="Gramene" id="evm.model.06.1803">
    <property type="protein sequence ID" value="cds.evm.model.06.1803"/>
    <property type="gene ID" value="evm.TU.06.1803"/>
</dbReference>
<keyword evidence="8" id="KW-1185">Reference proteome</keyword>
<evidence type="ECO:0000256" key="1">
    <source>
        <dbReference type="ARBA" id="ARBA00004141"/>
    </source>
</evidence>
<sequence>MGEVEEANKTGSDDKKYESQTQSQVKGGFNACKFIFVLAAFENMGFIANMVSLVIYFIGVMHFDNAGASNTLTNFMGTTFLLSLVGGFISDTYLSRLTTCLIFGALEILALMLMTIQAGTHHLQPEIGSGVKGGVSVLLYVSLYLLALGSGGVRGSLTPLGADQFDNHNPKEAKALATFFNWLLLSITLGAKQGALFMDRHIGSKEIPAPSVPIIPLLFMSILLPMYELIFVPFARKITGIPTGITQLQRVGVGLVLSAVSMAVAGLVEMKRRNQAHKDPFNPISIFWLSFQYGIFGIADMFTLVGLLEFFYKEAPASMKSLSTSFTWLTLSFGYFLSTIFVNVINAVTKRVTPSKQQWLCGYDLNSSKLHFFYWFLAILSCLNFFLYLWAAVWYKYKPEKEGNQTTTFGTKNDDDTTEQHSRVPMLPIAASSALE</sequence>
<feature type="transmembrane region" description="Helical" evidence="6">
    <location>
        <begin position="370"/>
        <end position="391"/>
    </location>
</feature>
<feature type="transmembrane region" description="Helical" evidence="6">
    <location>
        <begin position="212"/>
        <end position="235"/>
    </location>
</feature>
<organism evidence="7 8">
    <name type="scientific">Cannabis sativa</name>
    <name type="common">Hemp</name>
    <name type="synonym">Marijuana</name>
    <dbReference type="NCBI Taxonomy" id="3483"/>
    <lineage>
        <taxon>Eukaryota</taxon>
        <taxon>Viridiplantae</taxon>
        <taxon>Streptophyta</taxon>
        <taxon>Embryophyta</taxon>
        <taxon>Tracheophyta</taxon>
        <taxon>Spermatophyta</taxon>
        <taxon>Magnoliopsida</taxon>
        <taxon>eudicotyledons</taxon>
        <taxon>Gunneridae</taxon>
        <taxon>Pentapetalae</taxon>
        <taxon>rosids</taxon>
        <taxon>fabids</taxon>
        <taxon>Rosales</taxon>
        <taxon>Cannabaceae</taxon>
        <taxon>Cannabis</taxon>
    </lineage>
</organism>
<evidence type="ECO:0000313" key="8">
    <source>
        <dbReference type="Proteomes" id="UP000596661"/>
    </source>
</evidence>
<dbReference type="EMBL" id="UZAU01000618">
    <property type="status" value="NOT_ANNOTATED_CDS"/>
    <property type="molecule type" value="Genomic_DNA"/>
</dbReference>
<dbReference type="PANTHER" id="PTHR11654">
    <property type="entry name" value="OLIGOPEPTIDE TRANSPORTER-RELATED"/>
    <property type="match status" value="1"/>
</dbReference>
<reference evidence="7" key="1">
    <citation type="submission" date="2018-11" db="EMBL/GenBank/DDBJ databases">
        <authorList>
            <person name="Grassa J C."/>
        </authorList>
    </citation>
    <scope>NUCLEOTIDE SEQUENCE [LARGE SCALE GENOMIC DNA]</scope>
</reference>
<dbReference type="InterPro" id="IPR036259">
    <property type="entry name" value="MFS_trans_sf"/>
</dbReference>
<proteinExistence type="inferred from homology"/>
<feature type="transmembrane region" description="Helical" evidence="6">
    <location>
        <begin position="328"/>
        <end position="349"/>
    </location>
</feature>
<evidence type="ECO:0000256" key="6">
    <source>
        <dbReference type="SAM" id="Phobius"/>
    </source>
</evidence>
<comment type="similarity">
    <text evidence="2">Belongs to the major facilitator superfamily. Proton-dependent oligopeptide transporter (POT/PTR) (TC 2.A.17) family.</text>
</comment>
<dbReference type="SUPFAM" id="SSF103473">
    <property type="entry name" value="MFS general substrate transporter"/>
    <property type="match status" value="2"/>
</dbReference>
<feature type="transmembrane region" description="Helical" evidence="6">
    <location>
        <begin position="173"/>
        <end position="191"/>
    </location>
</feature>
<reference evidence="7" key="2">
    <citation type="submission" date="2021-03" db="UniProtKB">
        <authorList>
            <consortium name="EnsemblPlants"/>
        </authorList>
    </citation>
    <scope>IDENTIFICATION</scope>
</reference>
<name>A0A803PW16_CANSA</name>
<dbReference type="Proteomes" id="UP000596661">
    <property type="component" value="Chromosome 6"/>
</dbReference>
<dbReference type="Pfam" id="PF00854">
    <property type="entry name" value="PTR2"/>
    <property type="match status" value="2"/>
</dbReference>
<accession>A0A803PW16</accession>
<evidence type="ECO:0000256" key="5">
    <source>
        <dbReference type="ARBA" id="ARBA00023136"/>
    </source>
</evidence>
<evidence type="ECO:0000256" key="4">
    <source>
        <dbReference type="ARBA" id="ARBA00022989"/>
    </source>
</evidence>
<dbReference type="OMA" id="FFNWILL"/>
<dbReference type="GO" id="GO:0022857">
    <property type="term" value="F:transmembrane transporter activity"/>
    <property type="evidence" value="ECO:0007669"/>
    <property type="project" value="InterPro"/>
</dbReference>
<feature type="transmembrane region" description="Helical" evidence="6">
    <location>
        <begin position="34"/>
        <end position="59"/>
    </location>
</feature>
<dbReference type="EnsemblPlants" id="evm.model.06.1803">
    <property type="protein sequence ID" value="cds.evm.model.06.1803"/>
    <property type="gene ID" value="evm.TU.06.1803"/>
</dbReference>
<feature type="transmembrane region" description="Helical" evidence="6">
    <location>
        <begin position="137"/>
        <end position="153"/>
    </location>
</feature>
<feature type="transmembrane region" description="Helical" evidence="6">
    <location>
        <begin position="286"/>
        <end position="308"/>
    </location>
</feature>
<dbReference type="GO" id="GO:0016020">
    <property type="term" value="C:membrane"/>
    <property type="evidence" value="ECO:0007669"/>
    <property type="project" value="UniProtKB-SubCell"/>
</dbReference>
<feature type="transmembrane region" description="Helical" evidence="6">
    <location>
        <begin position="247"/>
        <end position="265"/>
    </location>
</feature>
<evidence type="ECO:0000313" key="7">
    <source>
        <dbReference type="EnsemblPlants" id="cds.evm.model.06.1803"/>
    </source>
</evidence>
<dbReference type="InterPro" id="IPR000109">
    <property type="entry name" value="POT_fam"/>
</dbReference>
<dbReference type="AlphaFoldDB" id="A0A803PW16"/>
<evidence type="ECO:0000256" key="2">
    <source>
        <dbReference type="ARBA" id="ARBA00005982"/>
    </source>
</evidence>
<keyword evidence="4 6" id="KW-1133">Transmembrane helix</keyword>
<comment type="subcellular location">
    <subcellularLocation>
        <location evidence="1">Membrane</location>
        <topology evidence="1">Multi-pass membrane protein</topology>
    </subcellularLocation>
</comment>
<keyword evidence="5 6" id="KW-0472">Membrane</keyword>
<evidence type="ECO:0000256" key="3">
    <source>
        <dbReference type="ARBA" id="ARBA00022692"/>
    </source>
</evidence>
<keyword evidence="3 6" id="KW-0812">Transmembrane</keyword>